<evidence type="ECO:0000256" key="1">
    <source>
        <dbReference type="SAM" id="MobiDB-lite"/>
    </source>
</evidence>
<dbReference type="InterPro" id="IPR049178">
    <property type="entry name" value="CP_picobirnavirus_sf"/>
</dbReference>
<dbReference type="Pfam" id="PF20816">
    <property type="entry name" value="PBV_CP"/>
    <property type="match status" value="1"/>
</dbReference>
<organism evidence="2">
    <name type="scientific">Macaque picobirnavirus 1</name>
    <dbReference type="NCBI Taxonomy" id="2078789"/>
    <lineage>
        <taxon>Viruses</taxon>
        <taxon>Riboviria</taxon>
        <taxon>Orthornavirae</taxon>
        <taxon>Pisuviricota</taxon>
        <taxon>Duplopiviricetes</taxon>
        <taxon>Durnavirales</taxon>
        <taxon>Picobirnaviridae</taxon>
    </lineage>
</organism>
<feature type="compositionally biased region" description="Basic and acidic residues" evidence="1">
    <location>
        <begin position="1"/>
        <end position="14"/>
    </location>
</feature>
<evidence type="ECO:0000313" key="2">
    <source>
        <dbReference type="EMBL" id="AVD54024.1"/>
    </source>
</evidence>
<name>A0A2L1FE48_9VIRU</name>
<protein>
    <submittedName>
        <fullName evidence="2">Capsid</fullName>
    </submittedName>
</protein>
<feature type="compositionally biased region" description="Basic residues" evidence="1">
    <location>
        <begin position="28"/>
        <end position="41"/>
    </location>
</feature>
<reference evidence="2" key="1">
    <citation type="submission" date="2017-09" db="EMBL/GenBank/DDBJ databases">
        <authorList>
            <person name="Ehlers B."/>
            <person name="Leendertz F.H."/>
        </authorList>
    </citation>
    <scope>NUCLEOTIDE SEQUENCE</scope>
    <source>
        <strain evidence="2">WUSTL</strain>
    </source>
</reference>
<sequence>MRNENKEKSNETSREGFYNKATSEKSNSKRSRQTSKSKRNSAKPSSRFCDTGSNKVGNDPNWYNNNDQLLKDAASFSYFYPAGSKIDLQRTTTELTNILAGINDMGVMACATLDAPGCATDQYSPVNVAARQIYTWVRHANSGHTNYDAPDLMLYILSMDSAYAMYAYMVRAYGCLQLFSQVNRYYPKGIMEAFSLDYDDFIANLADFRYFINSYAYKLASLAVPASIPFFTRHVWMYSNTWLDDISAKAQLYVYTPYGFHVFDEFNATGGKLTFRKWHNSIDTSTGKLALHKFADLKAMANSILDAVLASEDMNIMSGDILKAFGTDGVLKVAPVSEDYVVFPQYSAEVISQIKNATFVGSDFVDGSLDITQNAGIGNGAILFQPKFTIEAEAVPIDTDKRVIQAQLLNTRRLISMWRDDITPDDTMVATRLTVVPETTTNGGISICKLSCFGSELAITHRECGFGTLPGDNTWQTAWTRDYGYAVAIEGDVSNAAKVIEMTTQIAQVTSSQYFKDQPAKVVAQRIMNSADELMKWTVTMFMFDLNNYGILDYQDLQKLHETALLSEFHCPLIGRYSPTK</sequence>
<dbReference type="EMBL" id="MG010886">
    <property type="protein sequence ID" value="AVD54024.1"/>
    <property type="molecule type" value="Genomic_RNA"/>
</dbReference>
<dbReference type="InterPro" id="IPR048835">
    <property type="entry name" value="CP_picobirnavirus"/>
</dbReference>
<feature type="region of interest" description="Disordered" evidence="1">
    <location>
        <begin position="1"/>
        <end position="61"/>
    </location>
</feature>
<reference evidence="2" key="2">
    <citation type="journal article" date="2018" name="Virology">
        <title>Extensive conservation of prokaryotic ribosomal binding sites in known and novel picobirnaviruses.</title>
        <authorList>
            <person name="Krishnamurthy S.R."/>
            <person name="Wang D."/>
        </authorList>
    </citation>
    <scope>NUCLEOTIDE SEQUENCE</scope>
    <source>
        <strain evidence="2">WUSTL</strain>
    </source>
</reference>
<proteinExistence type="predicted"/>
<accession>A0A2L1FE48</accession>
<feature type="compositionally biased region" description="Polar residues" evidence="1">
    <location>
        <begin position="51"/>
        <end position="61"/>
    </location>
</feature>
<dbReference type="Gene3D" id="1.20.140.120">
    <property type="match status" value="2"/>
</dbReference>